<evidence type="ECO:0000256" key="10">
    <source>
        <dbReference type="HAMAP-Rule" id="MF_00162"/>
    </source>
</evidence>
<dbReference type="NCBIfam" id="TIGR01380">
    <property type="entry name" value="glut_syn"/>
    <property type="match status" value="1"/>
</dbReference>
<dbReference type="PANTHER" id="PTHR21621">
    <property type="entry name" value="RIBOSOMAL PROTEIN S6 MODIFICATION PROTEIN"/>
    <property type="match status" value="1"/>
</dbReference>
<dbReference type="AlphaFoldDB" id="X5M8W5"/>
<accession>X5M8W5</accession>
<dbReference type="InterPro" id="IPR013815">
    <property type="entry name" value="ATP_grasp_subdomain_1"/>
</dbReference>
<dbReference type="Proteomes" id="UP000032160">
    <property type="component" value="Chromosome I"/>
</dbReference>
<evidence type="ECO:0000256" key="8">
    <source>
        <dbReference type="ARBA" id="ARBA00022842"/>
    </source>
</evidence>
<dbReference type="SUPFAM" id="SSF56059">
    <property type="entry name" value="Glutathione synthetase ATP-binding domain-like"/>
    <property type="match status" value="1"/>
</dbReference>
<comment type="pathway">
    <text evidence="10">Sulfur metabolism; glutathione biosynthesis; glutathione from L-cysteine and L-glutamate: step 2/2.</text>
</comment>
<dbReference type="InterPro" id="IPR004215">
    <property type="entry name" value="GSHS_N"/>
</dbReference>
<dbReference type="UniPathway" id="UPA00142">
    <property type="reaction ID" value="UER00210"/>
</dbReference>
<evidence type="ECO:0000256" key="4">
    <source>
        <dbReference type="ARBA" id="ARBA00022684"/>
    </source>
</evidence>
<keyword evidence="5" id="KW-0479">Metal-binding</keyword>
<comment type="cofactor">
    <cofactor evidence="1">
        <name>Mn(2+)</name>
        <dbReference type="ChEBI" id="CHEBI:29035"/>
    </cofactor>
</comment>
<proteinExistence type="inferred from homology"/>
<gene>
    <name evidence="10" type="primary">gshB</name>
    <name evidence="13" type="ORF">BN1012_Phect1609</name>
</gene>
<feature type="region of interest" description="Disordered" evidence="11">
    <location>
        <begin position="1"/>
        <end position="37"/>
    </location>
</feature>
<evidence type="ECO:0000256" key="11">
    <source>
        <dbReference type="SAM" id="MobiDB-lite"/>
    </source>
</evidence>
<dbReference type="InterPro" id="IPR004218">
    <property type="entry name" value="GSHS_ATP-bd"/>
</dbReference>
<evidence type="ECO:0000256" key="2">
    <source>
        <dbReference type="ARBA" id="ARBA00001946"/>
    </source>
</evidence>
<dbReference type="Gene3D" id="3.30.1490.20">
    <property type="entry name" value="ATP-grasp fold, A domain"/>
    <property type="match status" value="1"/>
</dbReference>
<dbReference type="HOGENOM" id="CLU_068239_0_0_5"/>
<dbReference type="GO" id="GO:0004363">
    <property type="term" value="F:glutathione synthase activity"/>
    <property type="evidence" value="ECO:0007669"/>
    <property type="project" value="UniProtKB-UniRule"/>
</dbReference>
<dbReference type="KEGG" id="pect:BN1012_Phect1609"/>
<dbReference type="PROSITE" id="PS50975">
    <property type="entry name" value="ATP_GRASP"/>
    <property type="match status" value="1"/>
</dbReference>
<protein>
    <recommendedName>
        <fullName evidence="10">Glutathione synthetase</fullName>
        <ecNumber evidence="10">6.3.2.3</ecNumber>
    </recommendedName>
    <alternativeName>
        <fullName evidence="10">GSH synthetase</fullName>
        <shortName evidence="10">GSH-S</shortName>
        <shortName evidence="10">GSHase</shortName>
    </alternativeName>
    <alternativeName>
        <fullName evidence="10">Glutathione synthase</fullName>
    </alternativeName>
</protein>
<comment type="cofactor">
    <cofactor evidence="2">
        <name>Mg(2+)</name>
        <dbReference type="ChEBI" id="CHEBI:18420"/>
    </cofactor>
</comment>
<dbReference type="InterPro" id="IPR016185">
    <property type="entry name" value="PreATP-grasp_dom_sf"/>
</dbReference>
<dbReference type="PANTHER" id="PTHR21621:SF4">
    <property type="entry name" value="GLUTATHIONE SYNTHETASE"/>
    <property type="match status" value="1"/>
</dbReference>
<dbReference type="GO" id="GO:0005737">
    <property type="term" value="C:cytoplasm"/>
    <property type="evidence" value="ECO:0007669"/>
    <property type="project" value="TreeGrafter"/>
</dbReference>
<dbReference type="GO" id="GO:0005524">
    <property type="term" value="F:ATP binding"/>
    <property type="evidence" value="ECO:0007669"/>
    <property type="project" value="UniProtKB-UniRule"/>
</dbReference>
<dbReference type="Gene3D" id="3.30.470.20">
    <property type="entry name" value="ATP-grasp fold, B domain"/>
    <property type="match status" value="1"/>
</dbReference>
<evidence type="ECO:0000313" key="14">
    <source>
        <dbReference type="Proteomes" id="UP000032160"/>
    </source>
</evidence>
<name>X5M8W5_9HYPH</name>
<comment type="catalytic activity">
    <reaction evidence="10">
        <text>gamma-L-glutamyl-L-cysteine + glycine + ATP = glutathione + ADP + phosphate + H(+)</text>
        <dbReference type="Rhea" id="RHEA:13557"/>
        <dbReference type="ChEBI" id="CHEBI:15378"/>
        <dbReference type="ChEBI" id="CHEBI:30616"/>
        <dbReference type="ChEBI" id="CHEBI:43474"/>
        <dbReference type="ChEBI" id="CHEBI:57305"/>
        <dbReference type="ChEBI" id="CHEBI:57925"/>
        <dbReference type="ChEBI" id="CHEBI:58173"/>
        <dbReference type="ChEBI" id="CHEBI:456216"/>
        <dbReference type="EC" id="6.3.2.3"/>
    </reaction>
</comment>
<dbReference type="NCBIfam" id="NF003573">
    <property type="entry name" value="PRK05246.1"/>
    <property type="match status" value="1"/>
</dbReference>
<keyword evidence="4 10" id="KW-0317">Glutathione biosynthesis</keyword>
<dbReference type="Gene3D" id="3.40.50.20">
    <property type="match status" value="1"/>
</dbReference>
<comment type="similarity">
    <text evidence="10">Belongs to the prokaryotic GSH synthase family.</text>
</comment>
<dbReference type="EC" id="6.3.2.3" evidence="10"/>
<dbReference type="Pfam" id="PF02951">
    <property type="entry name" value="GSH-S_N"/>
    <property type="match status" value="1"/>
</dbReference>
<evidence type="ECO:0000256" key="6">
    <source>
        <dbReference type="ARBA" id="ARBA00022741"/>
    </source>
</evidence>
<evidence type="ECO:0000256" key="1">
    <source>
        <dbReference type="ARBA" id="ARBA00001936"/>
    </source>
</evidence>
<dbReference type="PATRIC" id="fig|1458461.3.peg.1608"/>
<evidence type="ECO:0000256" key="3">
    <source>
        <dbReference type="ARBA" id="ARBA00022598"/>
    </source>
</evidence>
<dbReference type="SUPFAM" id="SSF52440">
    <property type="entry name" value="PreATP-grasp domain"/>
    <property type="match status" value="1"/>
</dbReference>
<dbReference type="Pfam" id="PF02955">
    <property type="entry name" value="GSH-S_ATP"/>
    <property type="match status" value="1"/>
</dbReference>
<evidence type="ECO:0000313" key="13">
    <source>
        <dbReference type="EMBL" id="CDO59823.1"/>
    </source>
</evidence>
<reference evidence="13 14" key="1">
    <citation type="journal article" date="2014" name="Front. Genet.">
        <title>Genome and metabolic network of "Candidatus Phaeomarinobacter ectocarpi" Ec32, a new candidate genus of Alphaproteobacteria frequently associated with brown algae.</title>
        <authorList>
            <person name="Dittami S.M."/>
            <person name="Barbeyron T."/>
            <person name="Boyen C."/>
            <person name="Cambefort J."/>
            <person name="Collet G."/>
            <person name="Delage L."/>
            <person name="Gobet A."/>
            <person name="Groisillier A."/>
            <person name="Leblanc C."/>
            <person name="Michel G."/>
            <person name="Scornet D."/>
            <person name="Siegel A."/>
            <person name="Tapia J.E."/>
            <person name="Tonon T."/>
        </authorList>
    </citation>
    <scope>NUCLEOTIDE SEQUENCE [LARGE SCALE GENOMIC DNA]</scope>
    <source>
        <strain evidence="13 14">Ec32</strain>
    </source>
</reference>
<dbReference type="InterPro" id="IPR006284">
    <property type="entry name" value="Glut_synth_pro"/>
</dbReference>
<keyword evidence="8" id="KW-0460">Magnesium</keyword>
<sequence length="353" mass="39244">MTLQGRTPTFRPNQNTTKSWPGVTRPQKNRLKTTGGAGRHMTLKVAIQTDPVAAFDIQGDSTFRLALEAQARGHELSYYLPRDLSLHDGKVLAHTRPLEVRDTQGDHFTHGNSVVTDMRDVDVVLMRQDPPFDMSYITATHILDHIHPHTLVVNDPTHVRNAPEKLFVTEFDGVMPPTLISSNEQDIKAFRAEHGDIILKPLYGNGGAGVFRVKKDDENMASLLEMFTQMFREPLIAQAYLPAVRAGDKRIILVDGEIAGAINRVPAAGESRSNMHVGGRPEATKLTDREREICAIIGPELKRRGLIFVGIDVIGDYMTEINVTSPTGLREIERFDGTNIAAMIWDVIEAKRA</sequence>
<evidence type="ECO:0000259" key="12">
    <source>
        <dbReference type="PROSITE" id="PS50975"/>
    </source>
</evidence>
<evidence type="ECO:0000256" key="5">
    <source>
        <dbReference type="ARBA" id="ARBA00022723"/>
    </source>
</evidence>
<keyword evidence="7 10" id="KW-0067">ATP-binding</keyword>
<dbReference type="InterPro" id="IPR011761">
    <property type="entry name" value="ATP-grasp"/>
</dbReference>
<keyword evidence="14" id="KW-1185">Reference proteome</keyword>
<feature type="compositionally biased region" description="Polar residues" evidence="11">
    <location>
        <begin position="1"/>
        <end position="19"/>
    </location>
</feature>
<dbReference type="STRING" id="1458461.BN1012_Phect1609"/>
<dbReference type="EMBL" id="HG966617">
    <property type="protein sequence ID" value="CDO59823.1"/>
    <property type="molecule type" value="Genomic_DNA"/>
</dbReference>
<keyword evidence="6 10" id="KW-0547">Nucleotide-binding</keyword>
<keyword evidence="3 10" id="KW-0436">Ligase</keyword>
<feature type="domain" description="ATP-grasp" evidence="12">
    <location>
        <begin position="165"/>
        <end position="349"/>
    </location>
</feature>
<dbReference type="HAMAP" id="MF_00162">
    <property type="entry name" value="GSH_S"/>
    <property type="match status" value="1"/>
</dbReference>
<dbReference type="GO" id="GO:0046872">
    <property type="term" value="F:metal ion binding"/>
    <property type="evidence" value="ECO:0007669"/>
    <property type="project" value="UniProtKB-KW"/>
</dbReference>
<keyword evidence="9" id="KW-0464">Manganese</keyword>
<organism evidence="13 14">
    <name type="scientific">Candidatus Phaeomarinibacter ectocarpi</name>
    <dbReference type="NCBI Taxonomy" id="1458461"/>
    <lineage>
        <taxon>Bacteria</taxon>
        <taxon>Pseudomonadati</taxon>
        <taxon>Pseudomonadota</taxon>
        <taxon>Alphaproteobacteria</taxon>
        <taxon>Hyphomicrobiales</taxon>
        <taxon>Parvibaculaceae</taxon>
        <taxon>Candidatus Phaeomarinibacter</taxon>
    </lineage>
</organism>
<evidence type="ECO:0000256" key="7">
    <source>
        <dbReference type="ARBA" id="ARBA00022840"/>
    </source>
</evidence>
<evidence type="ECO:0000256" key="9">
    <source>
        <dbReference type="ARBA" id="ARBA00023211"/>
    </source>
</evidence>